<evidence type="ECO:0000313" key="1">
    <source>
        <dbReference type="EMBL" id="MCI25545.1"/>
    </source>
</evidence>
<comment type="caution">
    <text evidence="1">The sequence shown here is derived from an EMBL/GenBank/DDBJ whole genome shotgun (WGS) entry which is preliminary data.</text>
</comment>
<sequence length="48" mass="5036">MKLESGVHSIKELASVKTVAKAYCSGWICVEKRGVGMTFSGSSGKASE</sequence>
<organism evidence="1 2">
    <name type="scientific">Trifolium medium</name>
    <dbReference type="NCBI Taxonomy" id="97028"/>
    <lineage>
        <taxon>Eukaryota</taxon>
        <taxon>Viridiplantae</taxon>
        <taxon>Streptophyta</taxon>
        <taxon>Embryophyta</taxon>
        <taxon>Tracheophyta</taxon>
        <taxon>Spermatophyta</taxon>
        <taxon>Magnoliopsida</taxon>
        <taxon>eudicotyledons</taxon>
        <taxon>Gunneridae</taxon>
        <taxon>Pentapetalae</taxon>
        <taxon>rosids</taxon>
        <taxon>fabids</taxon>
        <taxon>Fabales</taxon>
        <taxon>Fabaceae</taxon>
        <taxon>Papilionoideae</taxon>
        <taxon>50 kb inversion clade</taxon>
        <taxon>NPAAA clade</taxon>
        <taxon>Hologalegina</taxon>
        <taxon>IRL clade</taxon>
        <taxon>Trifolieae</taxon>
        <taxon>Trifolium</taxon>
    </lineage>
</organism>
<keyword evidence="2" id="KW-1185">Reference proteome</keyword>
<reference evidence="1 2" key="1">
    <citation type="journal article" date="2018" name="Front. Plant Sci.">
        <title>Red Clover (Trifolium pratense) and Zigzag Clover (T. medium) - A Picture of Genomic Similarities and Differences.</title>
        <authorList>
            <person name="Dluhosova J."/>
            <person name="Istvanek J."/>
            <person name="Nedelnik J."/>
            <person name="Repkova J."/>
        </authorList>
    </citation>
    <scope>NUCLEOTIDE SEQUENCE [LARGE SCALE GENOMIC DNA]</scope>
    <source>
        <strain evidence="2">cv. 10/8</strain>
        <tissue evidence="1">Leaf</tissue>
    </source>
</reference>
<dbReference type="EMBL" id="LXQA010147818">
    <property type="protein sequence ID" value="MCI25545.1"/>
    <property type="molecule type" value="Genomic_DNA"/>
</dbReference>
<evidence type="ECO:0000313" key="2">
    <source>
        <dbReference type="Proteomes" id="UP000265520"/>
    </source>
</evidence>
<proteinExistence type="predicted"/>
<name>A0A392QQI4_9FABA</name>
<dbReference type="Proteomes" id="UP000265520">
    <property type="component" value="Unassembled WGS sequence"/>
</dbReference>
<accession>A0A392QQI4</accession>
<dbReference type="AlphaFoldDB" id="A0A392QQI4"/>
<protein>
    <submittedName>
        <fullName evidence="1">Uncharacterized protein</fullName>
    </submittedName>
</protein>